<dbReference type="AlphaFoldDB" id="A0A5B3FZE1"/>
<sequence length="237" mass="26492">MRRLLTVICTLLLSASVSGQPIKSRPVGFDDFRSLLEAAGYEAFGFDLSELLEGPGRYDMTVYIKEYESGVEIRSREFPCGPNKLLVSDFPEKVRGEILPGEMADPQAGIYMLAKKLTIGFYPSGTDSTAMLNFSIPEMREASQRLKLRSVTSSSGYTLTKYCTRPFGIDSFEAGKFIPLVFYGSMWFDAEHNLFRFCGENEIAPDLSGEIVGNIPHFYVIGIEFTPKQEPTNLKNN</sequence>
<evidence type="ECO:0000256" key="1">
    <source>
        <dbReference type="SAM" id="SignalP"/>
    </source>
</evidence>
<dbReference type="Pfam" id="PF16444">
    <property type="entry name" value="DUF5041"/>
    <property type="match status" value="1"/>
</dbReference>
<evidence type="ECO:0000313" key="2">
    <source>
        <dbReference type="EMBL" id="KAA2366560.1"/>
    </source>
</evidence>
<feature type="chain" id="PRO_5022729454" evidence="1">
    <location>
        <begin position="20"/>
        <end position="237"/>
    </location>
</feature>
<gene>
    <name evidence="2" type="ORF">F2Y13_13180</name>
</gene>
<dbReference type="EMBL" id="VVXK01000024">
    <property type="protein sequence ID" value="KAA2366560.1"/>
    <property type="molecule type" value="Genomic_DNA"/>
</dbReference>
<accession>A0A5B3FZE1</accession>
<evidence type="ECO:0000313" key="3">
    <source>
        <dbReference type="Proteomes" id="UP000323567"/>
    </source>
</evidence>
<comment type="caution">
    <text evidence="2">The sequence shown here is derived from an EMBL/GenBank/DDBJ whole genome shotgun (WGS) entry which is preliminary data.</text>
</comment>
<reference evidence="2 3" key="1">
    <citation type="journal article" date="2019" name="Nat. Med.">
        <title>A library of human gut bacterial isolates paired with longitudinal multiomics data enables mechanistic microbiome research.</title>
        <authorList>
            <person name="Poyet M."/>
            <person name="Groussin M."/>
            <person name="Gibbons S.M."/>
            <person name="Avila-Pacheco J."/>
            <person name="Jiang X."/>
            <person name="Kearney S.M."/>
            <person name="Perrotta A.R."/>
            <person name="Berdy B."/>
            <person name="Zhao S."/>
            <person name="Lieberman T.D."/>
            <person name="Swanson P.K."/>
            <person name="Smith M."/>
            <person name="Roesemann S."/>
            <person name="Alexander J.E."/>
            <person name="Rich S.A."/>
            <person name="Livny J."/>
            <person name="Vlamakis H."/>
            <person name="Clish C."/>
            <person name="Bullock K."/>
            <person name="Deik A."/>
            <person name="Scott J."/>
            <person name="Pierce K.A."/>
            <person name="Xavier R.J."/>
            <person name="Alm E.J."/>
        </authorList>
    </citation>
    <scope>NUCLEOTIDE SEQUENCE [LARGE SCALE GENOMIC DNA]</scope>
    <source>
        <strain evidence="2 3">BIOML-A2</strain>
    </source>
</reference>
<dbReference type="Proteomes" id="UP000323567">
    <property type="component" value="Unassembled WGS sequence"/>
</dbReference>
<organism evidence="2 3">
    <name type="scientific">Alistipes shahii</name>
    <dbReference type="NCBI Taxonomy" id="328814"/>
    <lineage>
        <taxon>Bacteria</taxon>
        <taxon>Pseudomonadati</taxon>
        <taxon>Bacteroidota</taxon>
        <taxon>Bacteroidia</taxon>
        <taxon>Bacteroidales</taxon>
        <taxon>Rikenellaceae</taxon>
        <taxon>Alistipes</taxon>
    </lineage>
</organism>
<keyword evidence="1" id="KW-0732">Signal</keyword>
<protein>
    <submittedName>
        <fullName evidence="2">DUF5041 domain-containing protein</fullName>
    </submittedName>
</protein>
<name>A0A5B3FZE1_9BACT</name>
<proteinExistence type="predicted"/>
<feature type="signal peptide" evidence="1">
    <location>
        <begin position="1"/>
        <end position="19"/>
    </location>
</feature>
<dbReference type="RefSeq" id="WP_149887760.1">
    <property type="nucleotide sequence ID" value="NZ_JBKXZH010000008.1"/>
</dbReference>
<dbReference type="InterPro" id="IPR032222">
    <property type="entry name" value="DUF5041"/>
</dbReference>